<feature type="region of interest" description="Disordered" evidence="1">
    <location>
        <begin position="25"/>
        <end position="46"/>
    </location>
</feature>
<evidence type="ECO:0000313" key="4">
    <source>
        <dbReference type="Proteomes" id="UP000645828"/>
    </source>
</evidence>
<dbReference type="AlphaFoldDB" id="A0A811XYV8"/>
<organism evidence="3 4">
    <name type="scientific">Nyctereutes procyonoides</name>
    <name type="common">Raccoon dog</name>
    <name type="synonym">Canis procyonoides</name>
    <dbReference type="NCBI Taxonomy" id="34880"/>
    <lineage>
        <taxon>Eukaryota</taxon>
        <taxon>Metazoa</taxon>
        <taxon>Chordata</taxon>
        <taxon>Craniata</taxon>
        <taxon>Vertebrata</taxon>
        <taxon>Euteleostomi</taxon>
        <taxon>Mammalia</taxon>
        <taxon>Eutheria</taxon>
        <taxon>Laurasiatheria</taxon>
        <taxon>Carnivora</taxon>
        <taxon>Caniformia</taxon>
        <taxon>Canidae</taxon>
        <taxon>Nyctereutes</taxon>
    </lineage>
</organism>
<sequence>MTRLLLLTLGIMKTVSPLLGRNPLCSNSQSPSPLSPWHPPTYLMPL</sequence>
<keyword evidence="4" id="KW-1185">Reference proteome</keyword>
<comment type="caution">
    <text evidence="3">The sequence shown here is derived from an EMBL/GenBank/DDBJ whole genome shotgun (WGS) entry which is preliminary data.</text>
</comment>
<dbReference type="Proteomes" id="UP000645828">
    <property type="component" value="Unassembled WGS sequence"/>
</dbReference>
<proteinExistence type="predicted"/>
<feature type="chain" id="PRO_5032739429" evidence="2">
    <location>
        <begin position="21"/>
        <end position="46"/>
    </location>
</feature>
<evidence type="ECO:0000256" key="1">
    <source>
        <dbReference type="SAM" id="MobiDB-lite"/>
    </source>
</evidence>
<accession>A0A811XYV8</accession>
<feature type="signal peptide" evidence="2">
    <location>
        <begin position="1"/>
        <end position="20"/>
    </location>
</feature>
<keyword evidence="2" id="KW-0732">Signal</keyword>
<evidence type="ECO:0000313" key="3">
    <source>
        <dbReference type="EMBL" id="CAD7669727.1"/>
    </source>
</evidence>
<name>A0A811XYV8_NYCPR</name>
<dbReference type="EMBL" id="CAJHUB010000653">
    <property type="protein sequence ID" value="CAD7669727.1"/>
    <property type="molecule type" value="Genomic_DNA"/>
</dbReference>
<evidence type="ECO:0000256" key="2">
    <source>
        <dbReference type="SAM" id="SignalP"/>
    </source>
</evidence>
<reference evidence="3" key="1">
    <citation type="submission" date="2020-12" db="EMBL/GenBank/DDBJ databases">
        <authorList>
            <consortium name="Molecular Ecology Group"/>
        </authorList>
    </citation>
    <scope>NUCLEOTIDE SEQUENCE</scope>
    <source>
        <strain evidence="3">TBG_1078</strain>
    </source>
</reference>
<gene>
    <name evidence="3" type="ORF">NYPRO_LOCUS2521</name>
</gene>
<protein>
    <submittedName>
        <fullName evidence="3">(raccoon dog) hypothetical protein</fullName>
    </submittedName>
</protein>